<dbReference type="EMBL" id="BMIB01000003">
    <property type="protein sequence ID" value="GGH72369.1"/>
    <property type="molecule type" value="Genomic_DNA"/>
</dbReference>
<dbReference type="RefSeq" id="WP_188954152.1">
    <property type="nucleotide sequence ID" value="NZ_BMIB01000003.1"/>
</dbReference>
<reference evidence="1" key="1">
    <citation type="journal article" date="2014" name="Int. J. Syst. Evol. Microbiol.">
        <title>Complete genome sequence of Corynebacterium casei LMG S-19264T (=DSM 44701T), isolated from a smear-ripened cheese.</title>
        <authorList>
            <consortium name="US DOE Joint Genome Institute (JGI-PGF)"/>
            <person name="Walter F."/>
            <person name="Albersmeier A."/>
            <person name="Kalinowski J."/>
            <person name="Ruckert C."/>
        </authorList>
    </citation>
    <scope>NUCLEOTIDE SEQUENCE</scope>
    <source>
        <strain evidence="1">CGMCC 1.15290</strain>
    </source>
</reference>
<evidence type="ECO:0008006" key="3">
    <source>
        <dbReference type="Google" id="ProtNLM"/>
    </source>
</evidence>
<accession>A0A917J1I5</accession>
<dbReference type="Proteomes" id="UP000627292">
    <property type="component" value="Unassembled WGS sequence"/>
</dbReference>
<proteinExistence type="predicted"/>
<gene>
    <name evidence="1" type="ORF">GCM10011379_32710</name>
</gene>
<dbReference type="InterPro" id="IPR031832">
    <property type="entry name" value="DUF4747"/>
</dbReference>
<comment type="caution">
    <text evidence="1">The sequence shown here is derived from an EMBL/GenBank/DDBJ whole genome shotgun (WGS) entry which is preliminary data.</text>
</comment>
<reference evidence="1" key="2">
    <citation type="submission" date="2020-09" db="EMBL/GenBank/DDBJ databases">
        <authorList>
            <person name="Sun Q."/>
            <person name="Zhou Y."/>
        </authorList>
    </citation>
    <scope>NUCLEOTIDE SEQUENCE</scope>
    <source>
        <strain evidence="1">CGMCC 1.15290</strain>
    </source>
</reference>
<keyword evidence="2" id="KW-1185">Reference proteome</keyword>
<evidence type="ECO:0000313" key="2">
    <source>
        <dbReference type="Proteomes" id="UP000627292"/>
    </source>
</evidence>
<dbReference type="AlphaFoldDB" id="A0A917J1I5"/>
<sequence length="303" mass="34421">MADEAPKKKPKEVPFIFYGVNIKVRSENPNKEELYTNLIEKIFRLPRIDVAKDKAMAIKNLDRVELPFNEQKYLAFEGVLTRYSLLENNEWFDEENKEVTTFNQIPQGLNPGAILTNFIFIPEIHKFYFDAKAGGVSLNNVVAFFKIAISKVMDFTGHLDGQNYDVSIISETDQITKIINAPRVKKLTISVSYTNDDIGGDAMDEIDRQLKNSNIGRAKLNLSPDNTGSINTETNFVKGFLELASENGNATATIINEQGKKEKIDTEQYPRKITVKINDGQEKGLIKVLFEKMMQYYRSATNE</sequence>
<dbReference type="Pfam" id="PF15931">
    <property type="entry name" value="DUF4747"/>
    <property type="match status" value="1"/>
</dbReference>
<organism evidence="1 2">
    <name type="scientific">Filimonas zeae</name>
    <dbReference type="NCBI Taxonomy" id="1737353"/>
    <lineage>
        <taxon>Bacteria</taxon>
        <taxon>Pseudomonadati</taxon>
        <taxon>Bacteroidota</taxon>
        <taxon>Chitinophagia</taxon>
        <taxon>Chitinophagales</taxon>
        <taxon>Chitinophagaceae</taxon>
        <taxon>Filimonas</taxon>
    </lineage>
</organism>
<protein>
    <recommendedName>
        <fullName evidence="3">DUF4747 domain-containing protein</fullName>
    </recommendedName>
</protein>
<evidence type="ECO:0000313" key="1">
    <source>
        <dbReference type="EMBL" id="GGH72369.1"/>
    </source>
</evidence>
<name>A0A917J1I5_9BACT</name>